<evidence type="ECO:0000313" key="2">
    <source>
        <dbReference type="Proteomes" id="UP000620262"/>
    </source>
</evidence>
<dbReference type="Proteomes" id="UP000620262">
    <property type="component" value="Unassembled WGS sequence"/>
</dbReference>
<accession>A0ABR9IJ50</accession>
<evidence type="ECO:0000313" key="1">
    <source>
        <dbReference type="EMBL" id="MBE1503209.1"/>
    </source>
</evidence>
<gene>
    <name evidence="1" type="ORF">H4W29_000390</name>
</gene>
<dbReference type="EMBL" id="JADBEC010000001">
    <property type="protein sequence ID" value="MBE1503209.1"/>
    <property type="molecule type" value="Genomic_DNA"/>
</dbReference>
<comment type="caution">
    <text evidence="1">The sequence shown here is derived from an EMBL/GenBank/DDBJ whole genome shotgun (WGS) entry which is preliminary data.</text>
</comment>
<keyword evidence="2" id="KW-1185">Reference proteome</keyword>
<sequence length="167" mass="18208">MTALLVSGWAIAAEAQTVHDDILPASVIFATSTGYWEDDGNSLPVERAPTTTQSVSTQNVSEGDAKQRHGYYKLFAVRQPDKTSKVFLQQIAQRDAGPAIISTVELQEISDLKPYVTDIRPENSTGFIKEPGLFATVYLKTDPAAESDGWTVLIDEFGDITVEKATN</sequence>
<reference evidence="1 2" key="1">
    <citation type="submission" date="2020-10" db="EMBL/GenBank/DDBJ databases">
        <title>Sequencing the genomes of 1000 actinobacteria strains.</title>
        <authorList>
            <person name="Klenk H.-P."/>
        </authorList>
    </citation>
    <scope>NUCLEOTIDE SEQUENCE [LARGE SCALE GENOMIC DNA]</scope>
    <source>
        <strain evidence="1 2">DSM 7307</strain>
    </source>
</reference>
<name>A0ABR9IJ50_RHIVS</name>
<protein>
    <submittedName>
        <fullName evidence="1">Uncharacterized protein</fullName>
    </submittedName>
</protein>
<proteinExistence type="predicted"/>
<organism evidence="1 2">
    <name type="scientific">Rhizobium viscosum</name>
    <name type="common">Arthrobacter viscosus</name>
    <dbReference type="NCBI Taxonomy" id="1673"/>
    <lineage>
        <taxon>Bacteria</taxon>
        <taxon>Pseudomonadati</taxon>
        <taxon>Pseudomonadota</taxon>
        <taxon>Alphaproteobacteria</taxon>
        <taxon>Hyphomicrobiales</taxon>
        <taxon>Rhizobiaceae</taxon>
        <taxon>Rhizobium/Agrobacterium group</taxon>
        <taxon>Rhizobium</taxon>
    </lineage>
</organism>